<evidence type="ECO:0000313" key="2">
    <source>
        <dbReference type="Proteomes" id="UP000828941"/>
    </source>
</evidence>
<dbReference type="EMBL" id="CM039438">
    <property type="protein sequence ID" value="KAI4299326.1"/>
    <property type="molecule type" value="Genomic_DNA"/>
</dbReference>
<organism evidence="1 2">
    <name type="scientific">Bauhinia variegata</name>
    <name type="common">Purple orchid tree</name>
    <name type="synonym">Phanera variegata</name>
    <dbReference type="NCBI Taxonomy" id="167791"/>
    <lineage>
        <taxon>Eukaryota</taxon>
        <taxon>Viridiplantae</taxon>
        <taxon>Streptophyta</taxon>
        <taxon>Embryophyta</taxon>
        <taxon>Tracheophyta</taxon>
        <taxon>Spermatophyta</taxon>
        <taxon>Magnoliopsida</taxon>
        <taxon>eudicotyledons</taxon>
        <taxon>Gunneridae</taxon>
        <taxon>Pentapetalae</taxon>
        <taxon>rosids</taxon>
        <taxon>fabids</taxon>
        <taxon>Fabales</taxon>
        <taxon>Fabaceae</taxon>
        <taxon>Cercidoideae</taxon>
        <taxon>Cercideae</taxon>
        <taxon>Bauhiniinae</taxon>
        <taxon>Bauhinia</taxon>
    </lineage>
</organism>
<sequence>MGLMGSLEWVNAYGKKRCKSLFWRMRAAVKKALKNGGKQQLKFQYDPSSYALNFDDGCCNYIGEGTKKLFGEARVQEFPEVNNTTWVYVIWVKT</sequence>
<accession>A0ACB9KPW1</accession>
<evidence type="ECO:0000313" key="1">
    <source>
        <dbReference type="EMBL" id="KAI4299326.1"/>
    </source>
</evidence>
<gene>
    <name evidence="1" type="ORF">L6164_032795</name>
</gene>
<protein>
    <submittedName>
        <fullName evidence="1">Uncharacterized protein</fullName>
    </submittedName>
</protein>
<keyword evidence="2" id="KW-1185">Reference proteome</keyword>
<reference evidence="1 2" key="1">
    <citation type="journal article" date="2022" name="DNA Res.">
        <title>Chromosomal-level genome assembly of the orchid tree Bauhinia variegata (Leguminosae; Cercidoideae) supports the allotetraploid origin hypothesis of Bauhinia.</title>
        <authorList>
            <person name="Zhong Y."/>
            <person name="Chen Y."/>
            <person name="Zheng D."/>
            <person name="Pang J."/>
            <person name="Liu Y."/>
            <person name="Luo S."/>
            <person name="Meng S."/>
            <person name="Qian L."/>
            <person name="Wei D."/>
            <person name="Dai S."/>
            <person name="Zhou R."/>
        </authorList>
    </citation>
    <scope>NUCLEOTIDE SEQUENCE [LARGE SCALE GENOMIC DNA]</scope>
    <source>
        <strain evidence="1">BV-YZ2020</strain>
    </source>
</reference>
<proteinExistence type="predicted"/>
<name>A0ACB9KPW1_BAUVA</name>
<dbReference type="Proteomes" id="UP000828941">
    <property type="component" value="Chromosome 13"/>
</dbReference>
<comment type="caution">
    <text evidence="1">The sequence shown here is derived from an EMBL/GenBank/DDBJ whole genome shotgun (WGS) entry which is preliminary data.</text>
</comment>